<reference evidence="4 5" key="1">
    <citation type="journal article" date="2014" name="Int. J. Syst. Evol. Microbiol.">
        <title>Complete genome sequence of Corynebacterium casei LMG S-19264T (=DSM 44701T), isolated from a smear-ripened cheese.</title>
        <authorList>
            <consortium name="US DOE Joint Genome Institute (JGI-PGF)"/>
            <person name="Walter F."/>
            <person name="Albersmeier A."/>
            <person name="Kalinowski J."/>
            <person name="Ruckert C."/>
        </authorList>
    </citation>
    <scope>NUCLEOTIDE SEQUENCE [LARGE SCALE GENOMIC DNA]</scope>
    <source>
        <strain evidence="4 5">CGMCC 1.7286</strain>
    </source>
</reference>
<gene>
    <name evidence="4" type="ORF">GCM10011348_16120</name>
</gene>
<evidence type="ECO:0008006" key="6">
    <source>
        <dbReference type="Google" id="ProtNLM"/>
    </source>
</evidence>
<evidence type="ECO:0000313" key="5">
    <source>
        <dbReference type="Proteomes" id="UP000599578"/>
    </source>
</evidence>
<feature type="domain" description="SpaA-like prealbumin fold" evidence="2">
    <location>
        <begin position="614"/>
        <end position="675"/>
    </location>
</feature>
<name>A0A917ZCV3_9GAMM</name>
<dbReference type="Pfam" id="PF24514">
    <property type="entry name" value="SpaA_4"/>
    <property type="match status" value="1"/>
</dbReference>
<keyword evidence="1" id="KW-0732">Signal</keyword>
<feature type="chain" id="PRO_5036719188" description="MSHA biogenesis protein MshQ" evidence="1">
    <location>
        <begin position="35"/>
        <end position="687"/>
    </location>
</feature>
<evidence type="ECO:0000313" key="4">
    <source>
        <dbReference type="EMBL" id="GGO80122.1"/>
    </source>
</evidence>
<dbReference type="AlphaFoldDB" id="A0A917ZCV3"/>
<keyword evidence="5" id="KW-1185">Reference proteome</keyword>
<accession>A0A917ZCV3</accession>
<comment type="caution">
    <text evidence="4">The sequence shown here is derived from an EMBL/GenBank/DDBJ whole genome shotgun (WGS) entry which is preliminary data.</text>
</comment>
<organism evidence="4 5">
    <name type="scientific">Marinobacterium nitratireducens</name>
    <dbReference type="NCBI Taxonomy" id="518897"/>
    <lineage>
        <taxon>Bacteria</taxon>
        <taxon>Pseudomonadati</taxon>
        <taxon>Pseudomonadota</taxon>
        <taxon>Gammaproteobacteria</taxon>
        <taxon>Oceanospirillales</taxon>
        <taxon>Oceanospirillaceae</taxon>
        <taxon>Marinobacterium</taxon>
    </lineage>
</organism>
<dbReference type="InterPro" id="IPR055371">
    <property type="entry name" value="SpaA_PFL_dom_4"/>
</dbReference>
<feature type="domain" description="SpaA-like prealbumin fold" evidence="3">
    <location>
        <begin position="353"/>
        <end position="457"/>
    </location>
</feature>
<dbReference type="EMBL" id="BMLT01000003">
    <property type="protein sequence ID" value="GGO80122.1"/>
    <property type="molecule type" value="Genomic_DNA"/>
</dbReference>
<protein>
    <recommendedName>
        <fullName evidence="6">MSHA biogenesis protein MshQ</fullName>
    </recommendedName>
</protein>
<evidence type="ECO:0000256" key="1">
    <source>
        <dbReference type="SAM" id="SignalP"/>
    </source>
</evidence>
<feature type="domain" description="SpaA-like prealbumin fold" evidence="2">
    <location>
        <begin position="504"/>
        <end position="554"/>
    </location>
</feature>
<proteinExistence type="predicted"/>
<sequence>MKLQKTPLRRVMSFLTLCLPLMLVMGFYSGQAQAICNATASGTVASMFEDDDGDLDLQGTCVGEGDADMDWNEFAPVTWSTEDFPAPYRTTTSSAKGWFFAGKEDDEVSNSDTAFAGGVKQDDNCPKLKNGKAPNKDDLSRVYLSSKTVDGHTLLNLAWARIPQNSDTASAHVGFEFKKGSMPCDDDPTLTKREVGDVLFVYDFEGGNEPVVLTLRRWIDENYLTDEKQNGLGDNPVAFWTDMASPCDIDSNSPPCWGDAVDLTALGFAEADVNDVGSTVFDELAPNGPEDLGSVQFGEAGIDLTAAGVFPQNTCQSFGRAFAVSRSSGNSGQAQMKDLVGPGNFTLANCGTVIVRKQTVPDEDPNSTDFTFSTSVMTNSGAVPNFTLKDDGVKTIFDVLPDSGLTVTETPSAGYDLTGIDCTAGNVVPTAASLATGTVTFDIGSSDILDCTYTNTARSAIAVVKDVVNACEDDDGEFKLYLDTDLKATGGDGASFAEDSLSPGTYEVSEQAGASTALTSYDTYITCNGTTTNAASASVSLAAGDDKDCTITNIRRPTIQVTKLVFDSSKWDLLVDDGGDGFDYEATDKGNGESTGEVVIMTIDSGVGENTLYGPVVLGEEAANSDANTTLDGVNGYAPTWDCNNSLGPVRGTGESFTIDQLRPGEEVQCTVTNAAPVAGACSPGSN</sequence>
<dbReference type="InterPro" id="IPR048834">
    <property type="entry name" value="SpaA_pre-album"/>
</dbReference>
<evidence type="ECO:0000259" key="3">
    <source>
        <dbReference type="Pfam" id="PF24514"/>
    </source>
</evidence>
<feature type="signal peptide" evidence="1">
    <location>
        <begin position="1"/>
        <end position="34"/>
    </location>
</feature>
<dbReference type="RefSeq" id="WP_188860061.1">
    <property type="nucleotide sequence ID" value="NZ_BMLT01000003.1"/>
</dbReference>
<dbReference type="Proteomes" id="UP000599578">
    <property type="component" value="Unassembled WGS sequence"/>
</dbReference>
<dbReference type="Pfam" id="PF20674">
    <property type="entry name" value="SpaA_3"/>
    <property type="match status" value="2"/>
</dbReference>
<evidence type="ECO:0000259" key="2">
    <source>
        <dbReference type="Pfam" id="PF20674"/>
    </source>
</evidence>